<evidence type="ECO:0000256" key="7">
    <source>
        <dbReference type="ARBA" id="ARBA00022989"/>
    </source>
</evidence>
<dbReference type="SUPFAM" id="SSF82714">
    <property type="entry name" value="Multidrug efflux transporter AcrB TolC docking domain, DN and DC subdomains"/>
    <property type="match status" value="2"/>
</dbReference>
<dbReference type="InterPro" id="IPR027463">
    <property type="entry name" value="AcrB_DN_DC_subdom"/>
</dbReference>
<keyword evidence="7 9" id="KW-1133">Transmembrane helix</keyword>
<feature type="transmembrane region" description="Helical" evidence="9">
    <location>
        <begin position="901"/>
        <end position="923"/>
    </location>
</feature>
<evidence type="ECO:0000256" key="9">
    <source>
        <dbReference type="RuleBase" id="RU364070"/>
    </source>
</evidence>
<proteinExistence type="inferred from homology"/>
<protein>
    <recommendedName>
        <fullName evidence="9">Efflux pump membrane transporter</fullName>
    </recommendedName>
</protein>
<dbReference type="Gene3D" id="3.30.70.1430">
    <property type="entry name" value="Multidrug efflux transporter AcrB pore domain"/>
    <property type="match status" value="2"/>
</dbReference>
<dbReference type="EMBL" id="LRFG02000005">
    <property type="protein sequence ID" value="PCO04541.1"/>
    <property type="molecule type" value="Genomic_DNA"/>
</dbReference>
<comment type="caution">
    <text evidence="10">The sequence shown here is derived from an EMBL/GenBank/DDBJ whole genome shotgun (WGS) entry which is preliminary data.</text>
</comment>
<dbReference type="Pfam" id="PF00873">
    <property type="entry name" value="ACR_tran"/>
    <property type="match status" value="1"/>
</dbReference>
<dbReference type="Gene3D" id="1.20.1640.10">
    <property type="entry name" value="Multidrug efflux transporter AcrB transmembrane domain"/>
    <property type="match status" value="2"/>
</dbReference>
<dbReference type="PANTHER" id="PTHR32063">
    <property type="match status" value="1"/>
</dbReference>
<comment type="similarity">
    <text evidence="2 9">Belongs to the resistance-nodulation-cell division (RND) (TC 2.A.6) family.</text>
</comment>
<evidence type="ECO:0000313" key="10">
    <source>
        <dbReference type="EMBL" id="PCO04541.1"/>
    </source>
</evidence>
<feature type="transmembrane region" description="Helical" evidence="9">
    <location>
        <begin position="1007"/>
        <end position="1032"/>
    </location>
</feature>
<dbReference type="Gene3D" id="3.30.70.1440">
    <property type="entry name" value="Multidrug efflux transporter AcrB pore domain"/>
    <property type="match status" value="1"/>
</dbReference>
<dbReference type="NCBIfam" id="TIGR00915">
    <property type="entry name" value="2A0602"/>
    <property type="match status" value="1"/>
</dbReference>
<dbReference type="Proteomes" id="UP000218427">
    <property type="component" value="Unassembled WGS sequence"/>
</dbReference>
<feature type="transmembrane region" description="Helical" evidence="9">
    <location>
        <begin position="398"/>
        <end position="421"/>
    </location>
</feature>
<evidence type="ECO:0000256" key="2">
    <source>
        <dbReference type="ARBA" id="ARBA00010942"/>
    </source>
</evidence>
<reference evidence="10" key="1">
    <citation type="submission" date="2017-08" db="EMBL/GenBank/DDBJ databases">
        <title>Microbulbifer marisrubri sp. nov., a halophilic alphaproteobacterium isolated from marine sediment of the Yellow Sea, China.</title>
        <authorList>
            <person name="Zhang G."/>
            <person name="Xiong Q."/>
        </authorList>
    </citation>
    <scope>NUCLEOTIDE SEQUENCE [LARGE SCALE GENOMIC DNA]</scope>
    <source>
        <strain evidence="10">WRN-8</strain>
    </source>
</reference>
<feature type="transmembrane region" description="Helical" evidence="9">
    <location>
        <begin position="442"/>
        <end position="462"/>
    </location>
</feature>
<dbReference type="Gene3D" id="3.30.70.1320">
    <property type="entry name" value="Multidrug efflux transporter AcrB pore domain like"/>
    <property type="match status" value="1"/>
</dbReference>
<name>A0ABX4HWZ0_9GAMM</name>
<feature type="transmembrane region" description="Helical" evidence="9">
    <location>
        <begin position="929"/>
        <end position="955"/>
    </location>
</feature>
<keyword evidence="5 9" id="KW-0997">Cell inner membrane</keyword>
<feature type="transmembrane region" description="Helical" evidence="9">
    <location>
        <begin position="371"/>
        <end position="392"/>
    </location>
</feature>
<organism evidence="10 11">
    <name type="scientific">Microbulbifer flavimaris</name>
    <dbReference type="NCBI Taxonomy" id="1781068"/>
    <lineage>
        <taxon>Bacteria</taxon>
        <taxon>Pseudomonadati</taxon>
        <taxon>Pseudomonadota</taxon>
        <taxon>Gammaproteobacteria</taxon>
        <taxon>Cellvibrionales</taxon>
        <taxon>Microbulbiferaceae</taxon>
        <taxon>Microbulbifer</taxon>
    </lineage>
</organism>
<dbReference type="RefSeq" id="WP_067086145.1">
    <property type="nucleotide sequence ID" value="NZ_LRFG02000005.1"/>
</dbReference>
<dbReference type="PANTHER" id="PTHR32063:SF11">
    <property type="entry name" value="CATION OR DRUG EFFLUX SYSTEM PROTEIN"/>
    <property type="match status" value="1"/>
</dbReference>
<accession>A0ABX4HWZ0</accession>
<dbReference type="Gene3D" id="3.30.2090.10">
    <property type="entry name" value="Multidrug efflux transporter AcrB TolC docking domain, DN and DC subdomains"/>
    <property type="match status" value="2"/>
</dbReference>
<evidence type="ECO:0000256" key="5">
    <source>
        <dbReference type="ARBA" id="ARBA00022519"/>
    </source>
</evidence>
<dbReference type="InterPro" id="IPR004764">
    <property type="entry name" value="MdtF-like"/>
</dbReference>
<comment type="subcellular location">
    <subcellularLocation>
        <location evidence="1 9">Cell inner membrane</location>
        <topology evidence="1 9">Multi-pass membrane protein</topology>
    </subcellularLocation>
</comment>
<feature type="transmembrane region" description="Helical" evidence="9">
    <location>
        <begin position="532"/>
        <end position="561"/>
    </location>
</feature>
<dbReference type="SUPFAM" id="SSF82693">
    <property type="entry name" value="Multidrug efflux transporter AcrB pore domain, PN1, PN2, PC1 and PC2 subdomains"/>
    <property type="match status" value="3"/>
</dbReference>
<feature type="transmembrane region" description="Helical" evidence="9">
    <location>
        <begin position="474"/>
        <end position="501"/>
    </location>
</feature>
<dbReference type="SUPFAM" id="SSF82866">
    <property type="entry name" value="Multidrug efflux transporter AcrB transmembrane domain"/>
    <property type="match status" value="2"/>
</dbReference>
<evidence type="ECO:0000256" key="4">
    <source>
        <dbReference type="ARBA" id="ARBA00022475"/>
    </source>
</evidence>
<evidence type="ECO:0000256" key="1">
    <source>
        <dbReference type="ARBA" id="ARBA00004429"/>
    </source>
</evidence>
<gene>
    <name evidence="10" type="ORF">AWR36_013960</name>
</gene>
<feature type="transmembrane region" description="Helical" evidence="9">
    <location>
        <begin position="12"/>
        <end position="31"/>
    </location>
</feature>
<evidence type="ECO:0000313" key="11">
    <source>
        <dbReference type="Proteomes" id="UP000218427"/>
    </source>
</evidence>
<evidence type="ECO:0000256" key="3">
    <source>
        <dbReference type="ARBA" id="ARBA00022448"/>
    </source>
</evidence>
<feature type="transmembrane region" description="Helical" evidence="9">
    <location>
        <begin position="345"/>
        <end position="364"/>
    </location>
</feature>
<dbReference type="InterPro" id="IPR001036">
    <property type="entry name" value="Acrflvin-R"/>
</dbReference>
<keyword evidence="6 9" id="KW-0812">Transmembrane</keyword>
<feature type="transmembrane region" description="Helical" evidence="9">
    <location>
        <begin position="976"/>
        <end position="995"/>
    </location>
</feature>
<keyword evidence="3 9" id="KW-0813">Transport</keyword>
<evidence type="ECO:0000256" key="8">
    <source>
        <dbReference type="ARBA" id="ARBA00023136"/>
    </source>
</evidence>
<dbReference type="PRINTS" id="PR00702">
    <property type="entry name" value="ACRIFLAVINRP"/>
</dbReference>
<evidence type="ECO:0000256" key="6">
    <source>
        <dbReference type="ARBA" id="ARBA00022692"/>
    </source>
</evidence>
<feature type="transmembrane region" description="Helical" evidence="9">
    <location>
        <begin position="876"/>
        <end position="894"/>
    </location>
</feature>
<keyword evidence="11" id="KW-1185">Reference proteome</keyword>
<sequence>MISAFSIRRPRFAFVISILITLAGLLALPLLPVAQFPDITPPTVQVQTVYPGASAEVMRDSVAVPLEAAVNGVEGMKYMSSVSSNDGTYALRVVFESGYDGDIAQVNVQNRVQEALPQLPEEVKRGGVKVRKKSTDMLLIVNIFAEEGASEALDDLFLANYGEIFIKDELARVNGVSEVQILGAQDYAMRVWLNPDQMAALNVTAQDVIQAIRAQNVQVAAGKIGAAPAKEDQKFEYAVIVRGRLAKEEEFANISIRSRADGSILRLGDVARVELGSRYYGAFGLLDGQPSTVMGIFQLPEANAVNVSQDIHARLDDLRQRFPEGLRAEILYDTTQFVEASINEVVETLIIAMILVIIVVFVFLQDWRATLIPAIAIPVSLIGTFAAMYALGMTINTVTLFALILAIGIVVDDAVIVVENTQRLIQEGMAPKGAALKSMNEVTGPVIATTAVLLAVFVPVMLMPGLTGKMYQQFAITISVSVLISSINALTLSPALCSLLLRKQEGTGEEGQKTGGVFGFFNRLLEVLSRTYTGIVAFFVGIPLLGLATIAGVALLCWYLFSAVPTGFVPDEDKGYFMMHVQLPDAASIERTEPVVDLITEKVLEQDGVAHIIAVPGYNLLSNTLASNAALMIVLLHPWEERTNPELFQQAIMQRVQKQMGAITSASVGAFPVPALPGLGAVGGFSFILEDLQGGSITALAEAMKELLEAANQRPEIATAYTTYQSATPQLRLVIDKDRTHTLDLPLENVYTTLQAYLGGIYVNDFNRFGKVFRVLVQADAQFRSDEAVLSGFFVRNRGGELVPMNALAQFEPMVGPLSINRYNLYNSININGSQAPGYSSGDAMRAMEEVAEQLPQGYSFEWTGSSLEEIEAGNMAPILFSLALIFAYLFLVAQYESWAIPVAVLLAVPIAIAGGMFAVWIMGGENNLYTQIGVVLLIAMSAKTAILMTEFAVVQRQEKGLSITDSALEATRLRLRAVLMTALSFVLGIFPLVIATGAGAASRVSLGLVVLGGMVAASVFSTFLVPIYFALVQRLREWVKGGRGKDNVSVEKTLET</sequence>
<keyword evidence="8 9" id="KW-0472">Membrane</keyword>
<keyword evidence="4" id="KW-1003">Cell membrane</keyword>
<dbReference type="NCBIfam" id="NF000282">
    <property type="entry name" value="RND_permease_1"/>
    <property type="match status" value="1"/>
</dbReference>